<evidence type="ECO:0000313" key="6">
    <source>
        <dbReference type="Proteomes" id="UP001207742"/>
    </source>
</evidence>
<evidence type="ECO:0000256" key="2">
    <source>
        <dbReference type="ARBA" id="ARBA00022679"/>
    </source>
</evidence>
<keyword evidence="2" id="KW-0808">Transferase</keyword>
<evidence type="ECO:0000259" key="4">
    <source>
        <dbReference type="Pfam" id="PF00294"/>
    </source>
</evidence>
<dbReference type="PANTHER" id="PTHR43085">
    <property type="entry name" value="HEXOKINASE FAMILY MEMBER"/>
    <property type="match status" value="1"/>
</dbReference>
<dbReference type="InterPro" id="IPR050306">
    <property type="entry name" value="PfkB_Carbo_kinase"/>
</dbReference>
<dbReference type="Proteomes" id="UP001207742">
    <property type="component" value="Unassembled WGS sequence"/>
</dbReference>
<evidence type="ECO:0000256" key="1">
    <source>
        <dbReference type="ARBA" id="ARBA00010688"/>
    </source>
</evidence>
<dbReference type="InterPro" id="IPR029056">
    <property type="entry name" value="Ribokinase-like"/>
</dbReference>
<dbReference type="SUPFAM" id="SSF53613">
    <property type="entry name" value="Ribokinase-like"/>
    <property type="match status" value="1"/>
</dbReference>
<protein>
    <submittedName>
        <fullName evidence="5">Carbohydrate kinase</fullName>
    </submittedName>
</protein>
<dbReference type="InterPro" id="IPR002173">
    <property type="entry name" value="Carboh/pur_kinase_PfkB_CS"/>
</dbReference>
<dbReference type="Gene3D" id="3.40.1190.20">
    <property type="match status" value="1"/>
</dbReference>
<accession>A0ABT3IH20</accession>
<dbReference type="PANTHER" id="PTHR43085:SF57">
    <property type="entry name" value="CARBOHYDRATE KINASE PFKB DOMAIN-CONTAINING PROTEIN"/>
    <property type="match status" value="1"/>
</dbReference>
<organism evidence="5 6">
    <name type="scientific">Chitinophaga nivalis</name>
    <dbReference type="NCBI Taxonomy" id="2991709"/>
    <lineage>
        <taxon>Bacteria</taxon>
        <taxon>Pseudomonadati</taxon>
        <taxon>Bacteroidota</taxon>
        <taxon>Chitinophagia</taxon>
        <taxon>Chitinophagales</taxon>
        <taxon>Chitinophagaceae</taxon>
        <taxon>Chitinophaga</taxon>
    </lineage>
</organism>
<keyword evidence="3 5" id="KW-0418">Kinase</keyword>
<dbReference type="GO" id="GO:0016301">
    <property type="term" value="F:kinase activity"/>
    <property type="evidence" value="ECO:0007669"/>
    <property type="project" value="UniProtKB-KW"/>
</dbReference>
<proteinExistence type="inferred from homology"/>
<dbReference type="PROSITE" id="PS00584">
    <property type="entry name" value="PFKB_KINASES_2"/>
    <property type="match status" value="1"/>
</dbReference>
<keyword evidence="6" id="KW-1185">Reference proteome</keyword>
<comment type="similarity">
    <text evidence="1">Belongs to the carbohydrate kinase PfkB family.</text>
</comment>
<feature type="domain" description="Carbohydrate kinase PfkB" evidence="4">
    <location>
        <begin position="27"/>
        <end position="284"/>
    </location>
</feature>
<gene>
    <name evidence="5" type="ORF">OL497_04310</name>
</gene>
<comment type="caution">
    <text evidence="5">The sequence shown here is derived from an EMBL/GenBank/DDBJ whole genome shotgun (WGS) entry which is preliminary data.</text>
</comment>
<reference evidence="5 6" key="1">
    <citation type="submission" date="2022-10" db="EMBL/GenBank/DDBJ databases">
        <title>Chitinophaga nivalis PC15 sp. nov., isolated from Pyeongchang county, South Korea.</title>
        <authorList>
            <person name="Trinh H.N."/>
        </authorList>
    </citation>
    <scope>NUCLEOTIDE SEQUENCE [LARGE SCALE GENOMIC DNA]</scope>
    <source>
        <strain evidence="5 6">PC14</strain>
    </source>
</reference>
<dbReference type="EMBL" id="JAPDNS010000001">
    <property type="protein sequence ID" value="MCW3483100.1"/>
    <property type="molecule type" value="Genomic_DNA"/>
</dbReference>
<dbReference type="Pfam" id="PF00294">
    <property type="entry name" value="PfkB"/>
    <property type="match status" value="1"/>
</dbReference>
<sequence length="298" mass="33154">MTTNRETPGIICFGEMLWDLLPDKALPGGAPMNVAYHLQQLQEKITMVSRIGNDERGYALLDIVSGYGLRTEGIQTDDRHETGKVYANVNNRKEVTYDIVYPVAWDFIAWESTLAQLLSTARYLVFGSLASRNEVSRQTLEKALEADIIKVLDINLRAPHYTQGHIAWLLTHADILKLNETELRLISNWYDGFEDNEAAMRALSTRFNIPVVVVTLGEAGAILYREERFYYQPGLPVVVADTIGSGDAFLAGLLHSFIQQRPDQESLAFANALGALVASRSGGCPAYEVSEITAWLTL</sequence>
<evidence type="ECO:0000313" key="5">
    <source>
        <dbReference type="EMBL" id="MCW3483100.1"/>
    </source>
</evidence>
<dbReference type="InterPro" id="IPR011611">
    <property type="entry name" value="PfkB_dom"/>
</dbReference>
<dbReference type="RefSeq" id="WP_264728090.1">
    <property type="nucleotide sequence ID" value="NZ_JAPDNR010000001.1"/>
</dbReference>
<name>A0ABT3IH20_9BACT</name>
<evidence type="ECO:0000256" key="3">
    <source>
        <dbReference type="ARBA" id="ARBA00022777"/>
    </source>
</evidence>
<dbReference type="CDD" id="cd01167">
    <property type="entry name" value="bac_FRK"/>
    <property type="match status" value="1"/>
</dbReference>